<accession>B9XG63</accession>
<dbReference type="Proteomes" id="UP000003688">
    <property type="component" value="Unassembled WGS sequence"/>
</dbReference>
<evidence type="ECO:0000313" key="2">
    <source>
        <dbReference type="Proteomes" id="UP000003688"/>
    </source>
</evidence>
<reference evidence="1 2" key="1">
    <citation type="journal article" date="2011" name="J. Bacteriol.">
        <title>Genome sequence of 'Pedosphaera parvula' Ellin514, an aerobic Verrucomicrobial isolate from pasture soil.</title>
        <authorList>
            <person name="Kant R."/>
            <person name="van Passel M.W."/>
            <person name="Sangwan P."/>
            <person name="Palva A."/>
            <person name="Lucas S."/>
            <person name="Copeland A."/>
            <person name="Lapidus A."/>
            <person name="Glavina Del Rio T."/>
            <person name="Dalin E."/>
            <person name="Tice H."/>
            <person name="Bruce D."/>
            <person name="Goodwin L."/>
            <person name="Pitluck S."/>
            <person name="Chertkov O."/>
            <person name="Larimer F.W."/>
            <person name="Land M.L."/>
            <person name="Hauser L."/>
            <person name="Brettin T.S."/>
            <person name="Detter J.C."/>
            <person name="Han S."/>
            <person name="de Vos W.M."/>
            <person name="Janssen P.H."/>
            <person name="Smidt H."/>
        </authorList>
    </citation>
    <scope>NUCLEOTIDE SEQUENCE [LARGE SCALE GENOMIC DNA]</scope>
    <source>
        <strain evidence="1 2">Ellin514</strain>
    </source>
</reference>
<dbReference type="AlphaFoldDB" id="B9XG63"/>
<dbReference type="EMBL" id="ABOX02000011">
    <property type="protein sequence ID" value="EEF61225.1"/>
    <property type="molecule type" value="Genomic_DNA"/>
</dbReference>
<protein>
    <submittedName>
        <fullName evidence="1">Uncharacterized protein</fullName>
    </submittedName>
</protein>
<organism evidence="1 2">
    <name type="scientific">Pedosphaera parvula (strain Ellin514)</name>
    <dbReference type="NCBI Taxonomy" id="320771"/>
    <lineage>
        <taxon>Bacteria</taxon>
        <taxon>Pseudomonadati</taxon>
        <taxon>Verrucomicrobiota</taxon>
        <taxon>Pedosphaerae</taxon>
        <taxon>Pedosphaerales</taxon>
        <taxon>Pedosphaeraceae</taxon>
        <taxon>Pedosphaera</taxon>
    </lineage>
</organism>
<evidence type="ECO:0000313" key="1">
    <source>
        <dbReference type="EMBL" id="EEF61225.1"/>
    </source>
</evidence>
<comment type="caution">
    <text evidence="1">The sequence shown here is derived from an EMBL/GenBank/DDBJ whole genome shotgun (WGS) entry which is preliminary data.</text>
</comment>
<name>B9XG63_PEDPL</name>
<keyword evidence="2" id="KW-1185">Reference proteome</keyword>
<dbReference type="STRING" id="320771.Cflav_PD3942"/>
<gene>
    <name evidence="1" type="ORF">Cflav_PD3942</name>
</gene>
<sequence length="30" mass="3098">MRVSDAVNIVGGTAGNFVGRFPDFKTDGLG</sequence>
<proteinExistence type="predicted"/>